<dbReference type="InterPro" id="IPR051480">
    <property type="entry name" value="Endocytic_GEF_Adapter"/>
</dbReference>
<dbReference type="GO" id="GO:0005085">
    <property type="term" value="F:guanyl-nucleotide exchange factor activity"/>
    <property type="evidence" value="ECO:0007669"/>
    <property type="project" value="InterPro"/>
</dbReference>
<dbReference type="InterPro" id="IPR035899">
    <property type="entry name" value="DBL_dom_sf"/>
</dbReference>
<feature type="domain" description="DH" evidence="4">
    <location>
        <begin position="121"/>
        <end position="145"/>
    </location>
</feature>
<accession>A0A0C9XGZ0</accession>
<dbReference type="HOGENOM" id="CLU_799544_0_0_1"/>
<dbReference type="GO" id="GO:0005737">
    <property type="term" value="C:cytoplasm"/>
    <property type="evidence" value="ECO:0007669"/>
    <property type="project" value="UniProtKB-SubCell"/>
</dbReference>
<dbReference type="Gene3D" id="1.20.900.10">
    <property type="entry name" value="Dbl homology (DH) domain"/>
    <property type="match status" value="2"/>
</dbReference>
<dbReference type="InterPro" id="IPR000219">
    <property type="entry name" value="DH_dom"/>
</dbReference>
<reference evidence="6" key="2">
    <citation type="submission" date="2015-01" db="EMBL/GenBank/DDBJ databases">
        <title>Evolutionary Origins and Diversification of the Mycorrhizal Mutualists.</title>
        <authorList>
            <consortium name="DOE Joint Genome Institute"/>
            <consortium name="Mycorrhizal Genomics Consortium"/>
            <person name="Kohler A."/>
            <person name="Kuo A."/>
            <person name="Nagy L.G."/>
            <person name="Floudas D."/>
            <person name="Copeland A."/>
            <person name="Barry K.W."/>
            <person name="Cichocki N."/>
            <person name="Veneault-Fourrey C."/>
            <person name="LaButti K."/>
            <person name="Lindquist E.A."/>
            <person name="Lipzen A."/>
            <person name="Lundell T."/>
            <person name="Morin E."/>
            <person name="Murat C."/>
            <person name="Riley R."/>
            <person name="Ohm R."/>
            <person name="Sun H."/>
            <person name="Tunlid A."/>
            <person name="Henrissat B."/>
            <person name="Grigoriev I.V."/>
            <person name="Hibbett D.S."/>
            <person name="Martin F."/>
        </authorList>
    </citation>
    <scope>NUCLEOTIDE SEQUENCE [LARGE SCALE GENOMIC DNA]</scope>
    <source>
        <strain evidence="6">441</strain>
    </source>
</reference>
<dbReference type="EMBL" id="KN834198">
    <property type="protein sequence ID" value="KIK11530.1"/>
    <property type="molecule type" value="Genomic_DNA"/>
</dbReference>
<evidence type="ECO:0000256" key="1">
    <source>
        <dbReference type="ARBA" id="ARBA00004496"/>
    </source>
</evidence>
<comment type="subcellular location">
    <subcellularLocation>
        <location evidence="1">Cytoplasm</location>
    </subcellularLocation>
</comment>
<dbReference type="Proteomes" id="UP000054018">
    <property type="component" value="Unassembled WGS sequence"/>
</dbReference>
<protein>
    <recommendedName>
        <fullName evidence="4">DH domain-containing protein</fullName>
    </recommendedName>
</protein>
<evidence type="ECO:0000259" key="4">
    <source>
        <dbReference type="PROSITE" id="PS50010"/>
    </source>
</evidence>
<gene>
    <name evidence="5" type="ORF">PISMIDRAFT_690303</name>
</gene>
<dbReference type="Gene3D" id="2.30.29.30">
    <property type="entry name" value="Pleckstrin-homology domain (PH domain)/Phosphotyrosine-binding domain (PTB)"/>
    <property type="match status" value="1"/>
</dbReference>
<dbReference type="Pfam" id="PF00621">
    <property type="entry name" value="RhoGEF"/>
    <property type="match status" value="1"/>
</dbReference>
<evidence type="ECO:0000313" key="5">
    <source>
        <dbReference type="EMBL" id="KIK11530.1"/>
    </source>
</evidence>
<name>A0A0C9XGZ0_9AGAM</name>
<keyword evidence="6" id="KW-1185">Reference proteome</keyword>
<dbReference type="PANTHER" id="PTHR46006:SF6">
    <property type="entry name" value="INTERSECTIN-2 ISOFORM X1"/>
    <property type="match status" value="1"/>
</dbReference>
<dbReference type="OrthoDB" id="1716625at2759"/>
<evidence type="ECO:0000256" key="2">
    <source>
        <dbReference type="ARBA" id="ARBA00022490"/>
    </source>
</evidence>
<dbReference type="GO" id="GO:0035025">
    <property type="term" value="P:positive regulation of Rho protein signal transduction"/>
    <property type="evidence" value="ECO:0007669"/>
    <property type="project" value="TreeGrafter"/>
</dbReference>
<evidence type="ECO:0000256" key="3">
    <source>
        <dbReference type="SAM" id="MobiDB-lite"/>
    </source>
</evidence>
<organism evidence="5 6">
    <name type="scientific">Pisolithus microcarpus 441</name>
    <dbReference type="NCBI Taxonomy" id="765257"/>
    <lineage>
        <taxon>Eukaryota</taxon>
        <taxon>Fungi</taxon>
        <taxon>Dikarya</taxon>
        <taxon>Basidiomycota</taxon>
        <taxon>Agaricomycotina</taxon>
        <taxon>Agaricomycetes</taxon>
        <taxon>Agaricomycetidae</taxon>
        <taxon>Boletales</taxon>
        <taxon>Sclerodermatineae</taxon>
        <taxon>Pisolithaceae</taxon>
        <taxon>Pisolithus</taxon>
    </lineage>
</organism>
<proteinExistence type="predicted"/>
<feature type="domain" description="DH" evidence="4">
    <location>
        <begin position="148"/>
        <end position="257"/>
    </location>
</feature>
<feature type="compositionally biased region" description="Polar residues" evidence="3">
    <location>
        <begin position="1"/>
        <end position="14"/>
    </location>
</feature>
<sequence>MSASSFDTTSSLAFSSPPRSPATSLSPSLRDREQERGGESRTSHFLSFLGRHTRSSTPDIDRERKIPIISGPIHASVSNTATVPGNPHNSMTRESSPALETSWASLLDRTALEGIPAVERKRQEVIFEFISTEADYVRDLQLIVENDCVNQANVGKVLQLLRDANLELSAQLQCLREDPSARNLDLSSYLLVPMQRLTRYPLLIRQNLQYTDPPTPTPDLPMAPRLTLSLPTERAERESIANSLACAERILEEVNETIRDREGRERLGEVSEELRIGKDRLNLTLMTHHLGPRRLLKEGVLAKAKSERKLRVLLCSDILLLLNESESGGLYRVANSQHYDPHLFVFT</sequence>
<reference evidence="5 6" key="1">
    <citation type="submission" date="2014-04" db="EMBL/GenBank/DDBJ databases">
        <authorList>
            <consortium name="DOE Joint Genome Institute"/>
            <person name="Kuo A."/>
            <person name="Kohler A."/>
            <person name="Costa M.D."/>
            <person name="Nagy L.G."/>
            <person name="Floudas D."/>
            <person name="Copeland A."/>
            <person name="Barry K.W."/>
            <person name="Cichocki N."/>
            <person name="Veneault-Fourrey C."/>
            <person name="LaButti K."/>
            <person name="Lindquist E.A."/>
            <person name="Lipzen A."/>
            <person name="Lundell T."/>
            <person name="Morin E."/>
            <person name="Murat C."/>
            <person name="Sun H."/>
            <person name="Tunlid A."/>
            <person name="Henrissat B."/>
            <person name="Grigoriev I.V."/>
            <person name="Hibbett D.S."/>
            <person name="Martin F."/>
            <person name="Nordberg H.P."/>
            <person name="Cantor M.N."/>
            <person name="Hua S.X."/>
        </authorList>
    </citation>
    <scope>NUCLEOTIDE SEQUENCE [LARGE SCALE GENOMIC DNA]</scope>
    <source>
        <strain evidence="5 6">441</strain>
    </source>
</reference>
<dbReference type="SUPFAM" id="SSF48065">
    <property type="entry name" value="DBL homology domain (DH-domain)"/>
    <property type="match status" value="1"/>
</dbReference>
<keyword evidence="2" id="KW-0963">Cytoplasm</keyword>
<evidence type="ECO:0000313" key="6">
    <source>
        <dbReference type="Proteomes" id="UP000054018"/>
    </source>
</evidence>
<dbReference type="AlphaFoldDB" id="A0A0C9XGZ0"/>
<feature type="compositionally biased region" description="Basic and acidic residues" evidence="3">
    <location>
        <begin position="29"/>
        <end position="42"/>
    </location>
</feature>
<dbReference type="PANTHER" id="PTHR46006">
    <property type="entry name" value="RHO GUANINE NUCLEOTIDE EXCHANGE FACTOR AT 64C, ISOFORM A"/>
    <property type="match status" value="1"/>
</dbReference>
<feature type="region of interest" description="Disordered" evidence="3">
    <location>
        <begin position="1"/>
        <end position="64"/>
    </location>
</feature>
<dbReference type="PROSITE" id="PS50010">
    <property type="entry name" value="DH_2"/>
    <property type="match status" value="2"/>
</dbReference>
<dbReference type="InterPro" id="IPR011993">
    <property type="entry name" value="PH-like_dom_sf"/>
</dbReference>
<dbReference type="STRING" id="765257.A0A0C9XGZ0"/>